<keyword evidence="4" id="KW-1185">Reference proteome</keyword>
<dbReference type="Pfam" id="PF01214">
    <property type="entry name" value="CK_II_beta"/>
    <property type="match status" value="1"/>
</dbReference>
<dbReference type="InterPro" id="IPR016149">
    <property type="entry name" value="Casein_kin_II_reg-sub_N"/>
</dbReference>
<dbReference type="Proteomes" id="UP000271098">
    <property type="component" value="Unassembled WGS sequence"/>
</dbReference>
<dbReference type="Gene3D" id="1.10.1820.10">
    <property type="entry name" value="protein kinase ck2 holoenzyme, chain C, domain 1"/>
    <property type="match status" value="1"/>
</dbReference>
<protein>
    <recommendedName>
        <fullName evidence="2">Casein kinase II subunit beta</fullName>
        <shortName evidence="2">CK II beta</shortName>
    </recommendedName>
</protein>
<organism evidence="3 4">
    <name type="scientific">Gongylonema pulchrum</name>
    <dbReference type="NCBI Taxonomy" id="637853"/>
    <lineage>
        <taxon>Eukaryota</taxon>
        <taxon>Metazoa</taxon>
        <taxon>Ecdysozoa</taxon>
        <taxon>Nematoda</taxon>
        <taxon>Chromadorea</taxon>
        <taxon>Rhabditida</taxon>
        <taxon>Spirurina</taxon>
        <taxon>Spiruromorpha</taxon>
        <taxon>Spiruroidea</taxon>
        <taxon>Gongylonematidae</taxon>
        <taxon>Gongylonema</taxon>
    </lineage>
</organism>
<gene>
    <name evidence="3" type="ORF">GPUH_LOCUS5350</name>
</gene>
<evidence type="ECO:0000256" key="1">
    <source>
        <dbReference type="ARBA" id="ARBA00006941"/>
    </source>
</evidence>
<dbReference type="PANTHER" id="PTHR11740">
    <property type="entry name" value="CASEIN KINASE II SUBUNIT BETA"/>
    <property type="match status" value="1"/>
</dbReference>
<evidence type="ECO:0000256" key="2">
    <source>
        <dbReference type="RuleBase" id="RU361268"/>
    </source>
</evidence>
<dbReference type="OrthoDB" id="3971593at2759"/>
<evidence type="ECO:0000313" key="3">
    <source>
        <dbReference type="EMBL" id="VDK50338.1"/>
    </source>
</evidence>
<dbReference type="GO" id="GO:0019887">
    <property type="term" value="F:protein kinase regulator activity"/>
    <property type="evidence" value="ECO:0007669"/>
    <property type="project" value="InterPro"/>
</dbReference>
<reference evidence="3 4" key="1">
    <citation type="submission" date="2018-11" db="EMBL/GenBank/DDBJ databases">
        <authorList>
            <consortium name="Pathogen Informatics"/>
        </authorList>
    </citation>
    <scope>NUCLEOTIDE SEQUENCE [LARGE SCALE GENOMIC DNA]</scope>
</reference>
<dbReference type="InterPro" id="IPR000704">
    <property type="entry name" value="Casein_kinase_II_reg-sub"/>
</dbReference>
<accession>A0A3P6S8N5</accession>
<evidence type="ECO:0000313" key="4">
    <source>
        <dbReference type="Proteomes" id="UP000271098"/>
    </source>
</evidence>
<dbReference type="GO" id="GO:0005737">
    <property type="term" value="C:cytoplasm"/>
    <property type="evidence" value="ECO:0007669"/>
    <property type="project" value="TreeGrafter"/>
</dbReference>
<sequence>MFQIRVISFLLDKSGKVDHQLVRESAKMLYGLIHARYILTDEGVLAMLDKWHEQEFGVCPRFHCEKQPVLPIGLSDAPGESTVKVYCPRCQDIYVPKSSKHQNIDGAYFGTGFPHNLFLAHPKERPLAPRGTSFR</sequence>
<dbReference type="InterPro" id="IPR035991">
    <property type="entry name" value="Casein_kinase_II_beta-like"/>
</dbReference>
<dbReference type="PANTHER" id="PTHR11740:SF0">
    <property type="entry name" value="CASEIN KINASE II SUBUNIT BETA"/>
    <property type="match status" value="1"/>
</dbReference>
<dbReference type="Gene3D" id="2.20.25.20">
    <property type="match status" value="1"/>
</dbReference>
<dbReference type="FunFam" id="2.20.25.20:FF:000002">
    <property type="entry name" value="Casein kinase II subunit beta"/>
    <property type="match status" value="1"/>
</dbReference>
<comment type="subunit">
    <text evidence="2">Tetramer of two alpha and two beta subunits.</text>
</comment>
<name>A0A3P6S8N5_9BILA</name>
<dbReference type="AlphaFoldDB" id="A0A3P6S8N5"/>
<dbReference type="SMART" id="SM01085">
    <property type="entry name" value="CK_II_beta"/>
    <property type="match status" value="1"/>
</dbReference>
<dbReference type="GO" id="GO:0005956">
    <property type="term" value="C:protein kinase CK2 complex"/>
    <property type="evidence" value="ECO:0007669"/>
    <property type="project" value="UniProtKB-UniRule"/>
</dbReference>
<comment type="similarity">
    <text evidence="1 2">Belongs to the casein kinase 2 subunit beta family.</text>
</comment>
<dbReference type="SUPFAM" id="SSF57798">
    <property type="entry name" value="Casein kinase II beta subunit"/>
    <property type="match status" value="1"/>
</dbReference>
<dbReference type="PRINTS" id="PR00472">
    <property type="entry name" value="CASNKINASEII"/>
</dbReference>
<dbReference type="EMBL" id="UYRT01011217">
    <property type="protein sequence ID" value="VDK50338.1"/>
    <property type="molecule type" value="Genomic_DNA"/>
</dbReference>
<proteinExistence type="inferred from homology"/>